<evidence type="ECO:0000313" key="9">
    <source>
        <dbReference type="Proteomes" id="UP000218231"/>
    </source>
</evidence>
<feature type="region of interest" description="Disordered" evidence="5">
    <location>
        <begin position="1"/>
        <end position="25"/>
    </location>
</feature>
<name>A0A2A2KUJ3_9BILA</name>
<keyword evidence="6" id="KW-0812">Transmembrane</keyword>
<evidence type="ECO:0000256" key="5">
    <source>
        <dbReference type="SAM" id="MobiDB-lite"/>
    </source>
</evidence>
<feature type="compositionally biased region" description="Basic and acidic residues" evidence="5">
    <location>
        <begin position="7"/>
        <end position="18"/>
    </location>
</feature>
<dbReference type="STRING" id="2018661.A0A2A2KUJ3"/>
<dbReference type="PANTHER" id="PTHR23192:SF83">
    <property type="entry name" value="OLFACTOMEDIN-LIKE DOMAIN-CONTAINING PROTEIN"/>
    <property type="match status" value="1"/>
</dbReference>
<sequence>MTAARNGDIKPKQRNLKDDDNDGLDDEQQFRRQQRIRRLCIAAHIGNVFLLVVLYLHAYIRLMRIECNFSEPQKIPDIPDTTRYRRSPKLKELPTDLEDYTIILGQDTIVPKDLIERSCTRIHRHCADADMKLSGFPGPRGEQGPIGPPGPQGKRGLMGHVGPTGLVGDHGEIGDPGRGGRCNCSFPDMYIHRVPVPGPPIIKMREKMVPVPVVVVKEVEVTKLVPFEPTPPGFGPPPGWSPGMRRPDLSKTRKLPRFSTKYPPPTTTRRHRTTTLAPWLQPPPDSTLHKQLDANDTMSVNGTDFFANITNVTTPEPYTGPPTLGYNRRVCMLIAIGIPVLHAESQYGTVGSWMRDTRPWTEAMANKRWLTDGFASPVLYEYETERQMMNKVQKIKYYVDFLASGTGNLVHNGSYYYHKHGTNQLVKYDLETAKHIEGYLDPAMAKIDCGRLPDHTFELCNETDRDPWLYDRPHNYVDFAVDENGLWVIYMHAETQKLIISKLEPNLHVVRTWYLEDVNATQIADAFVMCGIFYGLENAYQRDSAITFAYDLYSNETIPGQVAWYNPYGGLTMLHYNPVDSRLYFFDNKKLLSVNVRIEDEDYDDAEK</sequence>
<evidence type="ECO:0000256" key="3">
    <source>
        <dbReference type="ARBA" id="ARBA00022737"/>
    </source>
</evidence>
<evidence type="ECO:0000259" key="7">
    <source>
        <dbReference type="PROSITE" id="PS51132"/>
    </source>
</evidence>
<dbReference type="EMBL" id="LIAE01007695">
    <property type="protein sequence ID" value="PAV77527.1"/>
    <property type="molecule type" value="Genomic_DNA"/>
</dbReference>
<accession>A0A2A2KUJ3</accession>
<dbReference type="SMART" id="SM00284">
    <property type="entry name" value="OLF"/>
    <property type="match status" value="1"/>
</dbReference>
<keyword evidence="9" id="KW-1185">Reference proteome</keyword>
<evidence type="ECO:0000256" key="2">
    <source>
        <dbReference type="ARBA" id="ARBA00022525"/>
    </source>
</evidence>
<feature type="region of interest" description="Disordered" evidence="5">
    <location>
        <begin position="230"/>
        <end position="285"/>
    </location>
</feature>
<feature type="region of interest" description="Disordered" evidence="5">
    <location>
        <begin position="133"/>
        <end position="153"/>
    </location>
</feature>
<feature type="domain" description="Olfactomedin-like" evidence="7">
    <location>
        <begin position="330"/>
        <end position="600"/>
    </location>
</feature>
<dbReference type="InterPro" id="IPR008160">
    <property type="entry name" value="Collagen"/>
</dbReference>
<keyword evidence="6" id="KW-0472">Membrane</keyword>
<feature type="transmembrane region" description="Helical" evidence="6">
    <location>
        <begin position="39"/>
        <end position="60"/>
    </location>
</feature>
<comment type="caution">
    <text evidence="4">Lacks conserved residue(s) required for the propagation of feature annotation.</text>
</comment>
<comment type="caution">
    <text evidence="8">The sequence shown here is derived from an EMBL/GenBank/DDBJ whole genome shotgun (WGS) entry which is preliminary data.</text>
</comment>
<evidence type="ECO:0000256" key="1">
    <source>
        <dbReference type="ARBA" id="ARBA00004613"/>
    </source>
</evidence>
<dbReference type="OrthoDB" id="8626508at2759"/>
<dbReference type="GO" id="GO:0005615">
    <property type="term" value="C:extracellular space"/>
    <property type="evidence" value="ECO:0007669"/>
    <property type="project" value="TreeGrafter"/>
</dbReference>
<reference evidence="8 9" key="1">
    <citation type="journal article" date="2017" name="Curr. Biol.">
        <title>Genome architecture and evolution of a unichromosomal asexual nematode.</title>
        <authorList>
            <person name="Fradin H."/>
            <person name="Zegar C."/>
            <person name="Gutwein M."/>
            <person name="Lucas J."/>
            <person name="Kovtun M."/>
            <person name="Corcoran D."/>
            <person name="Baugh L.R."/>
            <person name="Kiontke K."/>
            <person name="Gunsalus K."/>
            <person name="Fitch D.H."/>
            <person name="Piano F."/>
        </authorList>
    </citation>
    <scope>NUCLEOTIDE SEQUENCE [LARGE SCALE GENOMIC DNA]</scope>
    <source>
        <strain evidence="8">PF1309</strain>
    </source>
</reference>
<evidence type="ECO:0000256" key="6">
    <source>
        <dbReference type="SAM" id="Phobius"/>
    </source>
</evidence>
<feature type="compositionally biased region" description="Pro residues" evidence="5">
    <location>
        <begin position="230"/>
        <end position="240"/>
    </location>
</feature>
<keyword evidence="3" id="KW-0677">Repeat</keyword>
<dbReference type="GO" id="GO:0007165">
    <property type="term" value="P:signal transduction"/>
    <property type="evidence" value="ECO:0007669"/>
    <property type="project" value="TreeGrafter"/>
</dbReference>
<proteinExistence type="predicted"/>
<keyword evidence="2" id="KW-0964">Secreted</keyword>
<gene>
    <name evidence="8" type="ORF">WR25_02552</name>
</gene>
<organism evidence="8 9">
    <name type="scientific">Diploscapter pachys</name>
    <dbReference type="NCBI Taxonomy" id="2018661"/>
    <lineage>
        <taxon>Eukaryota</taxon>
        <taxon>Metazoa</taxon>
        <taxon>Ecdysozoa</taxon>
        <taxon>Nematoda</taxon>
        <taxon>Chromadorea</taxon>
        <taxon>Rhabditida</taxon>
        <taxon>Rhabditina</taxon>
        <taxon>Rhabditomorpha</taxon>
        <taxon>Rhabditoidea</taxon>
        <taxon>Rhabditidae</taxon>
        <taxon>Diploscapter</taxon>
    </lineage>
</organism>
<dbReference type="Pfam" id="PF01391">
    <property type="entry name" value="Collagen"/>
    <property type="match status" value="1"/>
</dbReference>
<dbReference type="InterPro" id="IPR050605">
    <property type="entry name" value="Olfactomedin-like_domain"/>
</dbReference>
<dbReference type="Proteomes" id="UP000218231">
    <property type="component" value="Unassembled WGS sequence"/>
</dbReference>
<dbReference type="PANTHER" id="PTHR23192">
    <property type="entry name" value="OLFACTOMEDIN-RELATED"/>
    <property type="match status" value="1"/>
</dbReference>
<dbReference type="Pfam" id="PF02191">
    <property type="entry name" value="OLF"/>
    <property type="match status" value="1"/>
</dbReference>
<protein>
    <recommendedName>
        <fullName evidence="7">Olfactomedin-like domain-containing protein</fullName>
    </recommendedName>
</protein>
<dbReference type="AlphaFoldDB" id="A0A2A2KUJ3"/>
<evidence type="ECO:0000256" key="4">
    <source>
        <dbReference type="PROSITE-ProRule" id="PRU00446"/>
    </source>
</evidence>
<comment type="subcellular location">
    <subcellularLocation>
        <location evidence="1">Secreted</location>
    </subcellularLocation>
</comment>
<evidence type="ECO:0000313" key="8">
    <source>
        <dbReference type="EMBL" id="PAV77527.1"/>
    </source>
</evidence>
<dbReference type="InterPro" id="IPR003112">
    <property type="entry name" value="Olfac-like_dom"/>
</dbReference>
<keyword evidence="6" id="KW-1133">Transmembrane helix</keyword>
<dbReference type="PROSITE" id="PS51132">
    <property type="entry name" value="OLF"/>
    <property type="match status" value="1"/>
</dbReference>